<evidence type="ECO:0000313" key="1">
    <source>
        <dbReference type="EMBL" id="KAK5971285.1"/>
    </source>
</evidence>
<dbReference type="EMBL" id="WIXE01017997">
    <property type="protein sequence ID" value="KAK5971285.1"/>
    <property type="molecule type" value="Genomic_DNA"/>
</dbReference>
<protein>
    <recommendedName>
        <fullName evidence="3">Peptidase A2 domain-containing protein</fullName>
    </recommendedName>
</protein>
<dbReference type="AlphaFoldDB" id="A0AAN8F6J5"/>
<organism evidence="1 2">
    <name type="scientific">Trichostrongylus colubriformis</name>
    <name type="common">Black scour worm</name>
    <dbReference type="NCBI Taxonomy" id="6319"/>
    <lineage>
        <taxon>Eukaryota</taxon>
        <taxon>Metazoa</taxon>
        <taxon>Ecdysozoa</taxon>
        <taxon>Nematoda</taxon>
        <taxon>Chromadorea</taxon>
        <taxon>Rhabditida</taxon>
        <taxon>Rhabditina</taxon>
        <taxon>Rhabditomorpha</taxon>
        <taxon>Strongyloidea</taxon>
        <taxon>Trichostrongylidae</taxon>
        <taxon>Trichostrongylus</taxon>
    </lineage>
</organism>
<dbReference type="InterPro" id="IPR001969">
    <property type="entry name" value="Aspartic_peptidase_AS"/>
</dbReference>
<dbReference type="InterPro" id="IPR021109">
    <property type="entry name" value="Peptidase_aspartic_dom_sf"/>
</dbReference>
<evidence type="ECO:0008006" key="3">
    <source>
        <dbReference type="Google" id="ProtNLM"/>
    </source>
</evidence>
<accession>A0AAN8F6J5</accession>
<name>A0AAN8F6J5_TRICO</name>
<gene>
    <name evidence="1" type="ORF">GCK32_022663</name>
</gene>
<comment type="caution">
    <text evidence="1">The sequence shown here is derived from an EMBL/GenBank/DDBJ whole genome shotgun (WGS) entry which is preliminary data.</text>
</comment>
<dbReference type="PROSITE" id="PS00141">
    <property type="entry name" value="ASP_PROTEASE"/>
    <property type="match status" value="1"/>
</dbReference>
<dbReference type="SUPFAM" id="SSF50630">
    <property type="entry name" value="Acid proteases"/>
    <property type="match status" value="1"/>
</dbReference>
<dbReference type="GO" id="GO:0006508">
    <property type="term" value="P:proteolysis"/>
    <property type="evidence" value="ECO:0007669"/>
    <property type="project" value="InterPro"/>
</dbReference>
<dbReference type="Proteomes" id="UP001331761">
    <property type="component" value="Unassembled WGS sequence"/>
</dbReference>
<dbReference type="Gene3D" id="2.40.70.10">
    <property type="entry name" value="Acid Proteases"/>
    <property type="match status" value="1"/>
</dbReference>
<dbReference type="CDD" id="cd00303">
    <property type="entry name" value="retropepsin_like"/>
    <property type="match status" value="1"/>
</dbReference>
<sequence length="224" mass="24069">MSSVNVLALADTDRYFVAQIPIKVNNIHVLALVDTGASITVTAAATAPLFGIFGLSPSEISSAVGMAGIPIRLLGVALLCFQVGSLSFEHPVHFTESSSIPDVADSYNIILSNDLLRRLPPWTIDYRTRTFSMADEQVKILCAAPPGEPVPCNEQIPVRAAVTMVLPPSTETLVLCHKDTDDDVTLVLTIQHDQLAERFLMVTPAVIRSGSSRLLISNPSAHPE</sequence>
<feature type="non-terminal residue" evidence="1">
    <location>
        <position position="224"/>
    </location>
</feature>
<reference evidence="1 2" key="1">
    <citation type="submission" date="2019-10" db="EMBL/GenBank/DDBJ databases">
        <title>Assembly and Annotation for the nematode Trichostrongylus colubriformis.</title>
        <authorList>
            <person name="Martin J."/>
        </authorList>
    </citation>
    <scope>NUCLEOTIDE SEQUENCE [LARGE SCALE GENOMIC DNA]</scope>
    <source>
        <strain evidence="1">G859</strain>
        <tissue evidence="1">Whole worm</tissue>
    </source>
</reference>
<proteinExistence type="predicted"/>
<evidence type="ECO:0000313" key="2">
    <source>
        <dbReference type="Proteomes" id="UP001331761"/>
    </source>
</evidence>
<dbReference type="GO" id="GO:0004190">
    <property type="term" value="F:aspartic-type endopeptidase activity"/>
    <property type="evidence" value="ECO:0007669"/>
    <property type="project" value="InterPro"/>
</dbReference>
<keyword evidence="2" id="KW-1185">Reference proteome</keyword>